<evidence type="ECO:0000313" key="1">
    <source>
        <dbReference type="EMBL" id="KAI4296681.1"/>
    </source>
</evidence>
<evidence type="ECO:0000313" key="2">
    <source>
        <dbReference type="Proteomes" id="UP000828941"/>
    </source>
</evidence>
<reference evidence="1 2" key="1">
    <citation type="journal article" date="2022" name="DNA Res.">
        <title>Chromosomal-level genome assembly of the orchid tree Bauhinia variegata (Leguminosae; Cercidoideae) supports the allotetraploid origin hypothesis of Bauhinia.</title>
        <authorList>
            <person name="Zhong Y."/>
            <person name="Chen Y."/>
            <person name="Zheng D."/>
            <person name="Pang J."/>
            <person name="Liu Y."/>
            <person name="Luo S."/>
            <person name="Meng S."/>
            <person name="Qian L."/>
            <person name="Wei D."/>
            <person name="Dai S."/>
            <person name="Zhou R."/>
        </authorList>
    </citation>
    <scope>NUCLEOTIDE SEQUENCE [LARGE SCALE GENOMIC DNA]</scope>
    <source>
        <strain evidence="1">BV-YZ2020</strain>
    </source>
</reference>
<sequence>MTMRRIAPQQTQSLLISSQMFHMESPTKRSKTKHITNITELLKILEVSDDDKTILMTLVPRDAGESVKVGGVKIEYEKLTGEKECP</sequence>
<keyword evidence="2" id="KW-1185">Reference proteome</keyword>
<dbReference type="EMBL" id="CM039439">
    <property type="protein sequence ID" value="KAI4296681.1"/>
    <property type="molecule type" value="Genomic_DNA"/>
</dbReference>
<dbReference type="Proteomes" id="UP000828941">
    <property type="component" value="Chromosome 14"/>
</dbReference>
<accession>A0ACB9KHR1</accession>
<proteinExistence type="predicted"/>
<protein>
    <submittedName>
        <fullName evidence="1">Uncharacterized protein</fullName>
    </submittedName>
</protein>
<organism evidence="1 2">
    <name type="scientific">Bauhinia variegata</name>
    <name type="common">Purple orchid tree</name>
    <name type="synonym">Phanera variegata</name>
    <dbReference type="NCBI Taxonomy" id="167791"/>
    <lineage>
        <taxon>Eukaryota</taxon>
        <taxon>Viridiplantae</taxon>
        <taxon>Streptophyta</taxon>
        <taxon>Embryophyta</taxon>
        <taxon>Tracheophyta</taxon>
        <taxon>Spermatophyta</taxon>
        <taxon>Magnoliopsida</taxon>
        <taxon>eudicotyledons</taxon>
        <taxon>Gunneridae</taxon>
        <taxon>Pentapetalae</taxon>
        <taxon>rosids</taxon>
        <taxon>fabids</taxon>
        <taxon>Fabales</taxon>
        <taxon>Fabaceae</taxon>
        <taxon>Cercidoideae</taxon>
        <taxon>Cercideae</taxon>
        <taxon>Bauhiniinae</taxon>
        <taxon>Bauhinia</taxon>
    </lineage>
</organism>
<gene>
    <name evidence="1" type="ORF">L6164_036622</name>
</gene>
<comment type="caution">
    <text evidence="1">The sequence shown here is derived from an EMBL/GenBank/DDBJ whole genome shotgun (WGS) entry which is preliminary data.</text>
</comment>
<name>A0ACB9KHR1_BAUVA</name>